<dbReference type="PANTHER" id="PTHR22946">
    <property type="entry name" value="DIENELACTONE HYDROLASE DOMAIN-CONTAINING PROTEIN-RELATED"/>
    <property type="match status" value="1"/>
</dbReference>
<dbReference type="OrthoDB" id="9780269at2"/>
<dbReference type="AlphaFoldDB" id="A0A371JBN7"/>
<keyword evidence="1" id="KW-0472">Membrane</keyword>
<accession>A0A371JBN7</accession>
<name>A0A371JBN7_9FIRM</name>
<proteinExistence type="predicted"/>
<comment type="caution">
    <text evidence="2">The sequence shown here is derived from an EMBL/GenBank/DDBJ whole genome shotgun (WGS) entry which is preliminary data.</text>
</comment>
<dbReference type="RefSeq" id="WP_094376050.1">
    <property type="nucleotide sequence ID" value="NZ_NOKA02000049.1"/>
</dbReference>
<feature type="transmembrane region" description="Helical" evidence="1">
    <location>
        <begin position="571"/>
        <end position="592"/>
    </location>
</feature>
<evidence type="ECO:0000313" key="3">
    <source>
        <dbReference type="Proteomes" id="UP000216411"/>
    </source>
</evidence>
<dbReference type="Proteomes" id="UP000216411">
    <property type="component" value="Unassembled WGS sequence"/>
</dbReference>
<keyword evidence="1" id="KW-0812">Transmembrane</keyword>
<feature type="transmembrane region" description="Helical" evidence="1">
    <location>
        <begin position="604"/>
        <end position="627"/>
    </location>
</feature>
<feature type="transmembrane region" description="Helical" evidence="1">
    <location>
        <begin position="339"/>
        <end position="362"/>
    </location>
</feature>
<feature type="transmembrane region" description="Helical" evidence="1">
    <location>
        <begin position="413"/>
        <end position="430"/>
    </location>
</feature>
<feature type="transmembrane region" description="Helical" evidence="1">
    <location>
        <begin position="383"/>
        <end position="401"/>
    </location>
</feature>
<feature type="transmembrane region" description="Helical" evidence="1">
    <location>
        <begin position="486"/>
        <end position="507"/>
    </location>
</feature>
<dbReference type="InterPro" id="IPR050261">
    <property type="entry name" value="FrsA_esterase"/>
</dbReference>
<evidence type="ECO:0000256" key="1">
    <source>
        <dbReference type="SAM" id="Phobius"/>
    </source>
</evidence>
<feature type="transmembrane region" description="Helical" evidence="1">
    <location>
        <begin position="668"/>
        <end position="690"/>
    </location>
</feature>
<feature type="transmembrane region" description="Helical" evidence="1">
    <location>
        <begin position="451"/>
        <end position="471"/>
    </location>
</feature>
<keyword evidence="3" id="KW-1185">Reference proteome</keyword>
<dbReference type="Gene3D" id="3.40.50.1820">
    <property type="entry name" value="alpha/beta hydrolase"/>
    <property type="match status" value="1"/>
</dbReference>
<keyword evidence="1" id="KW-1133">Transmembrane helix</keyword>
<evidence type="ECO:0000313" key="2">
    <source>
        <dbReference type="EMBL" id="RDY30088.1"/>
    </source>
</evidence>
<dbReference type="SUPFAM" id="SSF53474">
    <property type="entry name" value="alpha/beta-Hydrolases"/>
    <property type="match status" value="1"/>
</dbReference>
<sequence length="693" mass="76629">MGKTRKAVKWLIISLVLMLLGCGLASGINTNLGKVNVSEFEFSTERGTLSAYLYMPKGASADNPRPVIVLTHGYLNSKEMQDATAVEMSRRGYIVLVVDQYDHGLSRWNEDIPNGAEFGTFWVYSMFDAVTYAYNQDYTLKDANGNAYIGCSGHSMGGLSTVMSVYFDEMQSLQSGHRMIYAAIPESADFTFTTNIAPIEDILAAYGNRTMGIVSGHYDEFFFGESEGAYYKNFINSTQNGAKFLGLNEGEVGEYGKFYDVDSGAVVVDGNKVRDSQTGKRIVYEVNEAHAQNHFSVKVESEIVDFFQTAFNGVTTSDMTLANMTSDNQVWWLKESGNFIALIGFFLFFVPFITIITKVGFLKNAVTEETSVIPLPNSSGGKVVFGVVLVAFSLLPGILYVPLMNKVAADISVLRTIMIIFAVIMLLIGIRSKAKASSDTTGKFASFARGGFAGTGISVIMIAALFGYQLFAQSPYFNSTSTNWSAYWALILGIICILMVVLTYYFVNKPHGVGLESYGIRIKPISVLASFLTAVSAFIAGYLLLFIFDGIFNVDFRIWTLAVKVFKMEHFITMLKYLPMFFLFYLILSVMLNANTRAIKHSYLVSIFSTAGGCIVWLIVQYGVFFITGKAMWATSGMIAIGMLATIPYLIVASIFTRKIYEKTNNVWTAGFFNAMLFTMIPVANTILLWNLV</sequence>
<gene>
    <name evidence="2" type="ORF">CG710_016500</name>
</gene>
<protein>
    <submittedName>
        <fullName evidence="2">Uncharacterized protein</fullName>
    </submittedName>
</protein>
<dbReference type="EMBL" id="NOKA02000049">
    <property type="protein sequence ID" value="RDY30088.1"/>
    <property type="molecule type" value="Genomic_DNA"/>
</dbReference>
<feature type="transmembrane region" description="Helical" evidence="1">
    <location>
        <begin position="633"/>
        <end position="656"/>
    </location>
</feature>
<organism evidence="2 3">
    <name type="scientific">Lachnotalea glycerini</name>
    <dbReference type="NCBI Taxonomy" id="1763509"/>
    <lineage>
        <taxon>Bacteria</taxon>
        <taxon>Bacillati</taxon>
        <taxon>Bacillota</taxon>
        <taxon>Clostridia</taxon>
        <taxon>Lachnospirales</taxon>
        <taxon>Lachnospiraceae</taxon>
        <taxon>Lachnotalea</taxon>
    </lineage>
</organism>
<feature type="transmembrane region" description="Helical" evidence="1">
    <location>
        <begin position="527"/>
        <end position="551"/>
    </location>
</feature>
<dbReference type="InterPro" id="IPR029058">
    <property type="entry name" value="AB_hydrolase_fold"/>
</dbReference>
<dbReference type="PROSITE" id="PS51257">
    <property type="entry name" value="PROKAR_LIPOPROTEIN"/>
    <property type="match status" value="1"/>
</dbReference>
<reference evidence="2 3" key="1">
    <citation type="journal article" date="2017" name="Genome Announc.">
        <title>Draft Genome Sequence of a Sporulating and Motile Strain of Lachnotalea glycerini Isolated from Water in Quebec City, Canada.</title>
        <authorList>
            <person name="Maheux A.F."/>
            <person name="Boudreau D.K."/>
            <person name="Berube E."/>
            <person name="Boissinot M."/>
            <person name="Raymond F."/>
            <person name="Brodeur S."/>
            <person name="Corbeil J."/>
            <person name="Isabel S."/>
            <person name="Omar R.F."/>
            <person name="Bergeron M.G."/>
        </authorList>
    </citation>
    <scope>NUCLEOTIDE SEQUENCE [LARGE SCALE GENOMIC DNA]</scope>
    <source>
        <strain evidence="2 3">CCRI-19302</strain>
    </source>
</reference>